<feature type="region of interest" description="Disordered" evidence="7">
    <location>
        <begin position="1"/>
        <end position="579"/>
    </location>
</feature>
<evidence type="ECO:0000313" key="10">
    <source>
        <dbReference type="Proteomes" id="UP000233060"/>
    </source>
</evidence>
<feature type="compositionally biased region" description="Polar residues" evidence="7">
    <location>
        <begin position="191"/>
        <end position="211"/>
    </location>
</feature>
<dbReference type="Gene3D" id="2.30.30.40">
    <property type="entry name" value="SH3 Domains"/>
    <property type="match status" value="1"/>
</dbReference>
<feature type="compositionally biased region" description="Pro residues" evidence="7">
    <location>
        <begin position="451"/>
        <end position="463"/>
    </location>
</feature>
<dbReference type="Ensembl" id="ENSCATT00000049717.1">
    <property type="protein sequence ID" value="ENSCATP00000025487.1"/>
    <property type="gene ID" value="ENSCATG00000036215.1"/>
</dbReference>
<dbReference type="InterPro" id="IPR036028">
    <property type="entry name" value="SH3-like_dom_sf"/>
</dbReference>
<dbReference type="Proteomes" id="UP000233060">
    <property type="component" value="Unassembled WGS sequence"/>
</dbReference>
<keyword evidence="10" id="KW-1185">Reference proteome</keyword>
<feature type="compositionally biased region" description="Basic and acidic residues" evidence="7">
    <location>
        <begin position="90"/>
        <end position="105"/>
    </location>
</feature>
<dbReference type="PANTHER" id="PTHR16830:SF11">
    <property type="entry name" value="PML-RARA-REGULATED ADAPTER MOLECULE 1"/>
    <property type="match status" value="1"/>
</dbReference>
<dbReference type="FunFam" id="2.30.30.40:FF:000179">
    <property type="entry name" value="PML-RARA regulated adaptor molecule 1"/>
    <property type="match status" value="1"/>
</dbReference>
<keyword evidence="3" id="KW-0446">Lipid-binding</keyword>
<comment type="subunit">
    <text evidence="4">Interacts with SKAP2, LCP2 and DBNL. May interact with LYN. Interacts with NEK6.</text>
</comment>
<dbReference type="GO" id="GO:0043313">
    <property type="term" value="P:regulation of neutrophil degranulation"/>
    <property type="evidence" value="ECO:0007669"/>
    <property type="project" value="Ensembl"/>
</dbReference>
<dbReference type="GO" id="GO:0032991">
    <property type="term" value="C:protein-containing complex"/>
    <property type="evidence" value="ECO:0007669"/>
    <property type="project" value="Ensembl"/>
</dbReference>
<dbReference type="GO" id="GO:0019901">
    <property type="term" value="F:protein kinase binding"/>
    <property type="evidence" value="ECO:0007669"/>
    <property type="project" value="Ensembl"/>
</dbReference>
<feature type="compositionally biased region" description="Basic and acidic residues" evidence="7">
    <location>
        <begin position="515"/>
        <end position="528"/>
    </location>
</feature>
<feature type="domain" description="SH3" evidence="8">
    <location>
        <begin position="577"/>
        <end position="655"/>
    </location>
</feature>
<protein>
    <recommendedName>
        <fullName evidence="5">PML-RARA-regulated adapter molecule 1</fullName>
    </recommendedName>
</protein>
<dbReference type="STRING" id="9531.ENSCATP00000025487"/>
<dbReference type="PRINTS" id="PR01217">
    <property type="entry name" value="PRICHEXTENSN"/>
</dbReference>
<dbReference type="AlphaFoldDB" id="A0A2K5MJU7"/>
<proteinExistence type="predicted"/>
<dbReference type="OMA" id="HTRMMID"/>
<name>A0A2K5MJU7_CERAT</name>
<dbReference type="GO" id="GO:0072659">
    <property type="term" value="P:protein localization to plasma membrane"/>
    <property type="evidence" value="ECO:0007669"/>
    <property type="project" value="TreeGrafter"/>
</dbReference>
<evidence type="ECO:0000256" key="1">
    <source>
        <dbReference type="ARBA" id="ARBA00022443"/>
    </source>
</evidence>
<reference evidence="9" key="2">
    <citation type="submission" date="2025-09" db="UniProtKB">
        <authorList>
            <consortium name="Ensembl"/>
        </authorList>
    </citation>
    <scope>IDENTIFICATION</scope>
</reference>
<dbReference type="SUPFAM" id="SSF50044">
    <property type="entry name" value="SH3-domain"/>
    <property type="match status" value="1"/>
</dbReference>
<feature type="compositionally biased region" description="Low complexity" evidence="7">
    <location>
        <begin position="383"/>
        <end position="396"/>
    </location>
</feature>
<dbReference type="GO" id="GO:0008289">
    <property type="term" value="F:lipid binding"/>
    <property type="evidence" value="ECO:0007669"/>
    <property type="project" value="UniProtKB-KW"/>
</dbReference>
<accession>A0A2K5MJU7</accession>
<keyword evidence="2" id="KW-0597">Phosphoprotein</keyword>
<keyword evidence="1 6" id="KW-0728">SH3 domain</keyword>
<dbReference type="PANTHER" id="PTHR16830">
    <property type="entry name" value="SH2 CONTAINING ADAPTOR PRAM-1 RELATED"/>
    <property type="match status" value="1"/>
</dbReference>
<feature type="compositionally biased region" description="Basic and acidic residues" evidence="7">
    <location>
        <begin position="31"/>
        <end position="43"/>
    </location>
</feature>
<evidence type="ECO:0000313" key="9">
    <source>
        <dbReference type="Ensembl" id="ENSCATP00000025487.1"/>
    </source>
</evidence>
<gene>
    <name evidence="9" type="primary">PRAM1</name>
</gene>
<sequence length="676" mass="75300">VAHHLPAAMESHQDFRSIKAKFQASQPEPSDLPKKLPKPEFSKLKKFPQPELSEHLKKPPPPEVTDLPKKPPPPEFTDLPKKPPPPEFTDLPKKLRPPEFTDLPKKPRPPPPEFTDLPKKPSKLEFSDVSKKFPQLEATPFPRKPPQPEVGEAPVKASLREPNTPVRKPQQSDELSHPPAQPEVNILPKTSLPQPESSDSLPHSPKPNFSSIPKKAVQPEFIVHPRKPPQPQADGLPKKCVPQPEFSEAAQTPLWKPQSGEPKHDSSAFPKKASQPPLSDFPKKPPQPELGDLTRTSSEPEVSVLPKRPRPAEFKALSKKPPQPELGGLPRTSSEPEFNSLPRKLLQPDRRGPPRKFSQPEPNAVLKRHLQPEFFGDLPRKPLLPSSASESSLPAAVAGSSSRHPLSPGFGVAGTPRWRSGGLVHSGGARPGLRPSHPPRRRPLPAASSLGPPPAKPPLPPGPVDMQSFRRRSAASTDLRRTRSAAALHFQARQPEDIPPIPDEIYELYDDVEPRDDSSPSPKGRDEAPSVQQVTRRPPQDSALRYHGQRGREKDPQPQQLPPMDPKLQKQLRKAEKAEREFRKKFKFEGEIVVHTKMMIDPNAKTRRGGGKHLGIRRGEILEVIEFTSNEEMLCRDPKGKYGYVPRIALLPLETEVYDDVDFCDPLENQPLPLGR</sequence>
<evidence type="ECO:0000256" key="3">
    <source>
        <dbReference type="ARBA" id="ARBA00023121"/>
    </source>
</evidence>
<evidence type="ECO:0000259" key="8">
    <source>
        <dbReference type="PROSITE" id="PS50002"/>
    </source>
</evidence>
<dbReference type="GO" id="GO:0007229">
    <property type="term" value="P:integrin-mediated signaling pathway"/>
    <property type="evidence" value="ECO:0007669"/>
    <property type="project" value="Ensembl"/>
</dbReference>
<dbReference type="Pfam" id="PF14603">
    <property type="entry name" value="hSH3"/>
    <property type="match status" value="1"/>
</dbReference>
<evidence type="ECO:0000256" key="6">
    <source>
        <dbReference type="PROSITE-ProRule" id="PRU00192"/>
    </source>
</evidence>
<evidence type="ECO:0000256" key="5">
    <source>
        <dbReference type="ARBA" id="ARBA00074948"/>
    </source>
</evidence>
<evidence type="ECO:0000256" key="4">
    <source>
        <dbReference type="ARBA" id="ARBA00063710"/>
    </source>
</evidence>
<dbReference type="InterPro" id="IPR001452">
    <property type="entry name" value="SH3_domain"/>
</dbReference>
<dbReference type="GO" id="GO:0005886">
    <property type="term" value="C:plasma membrane"/>
    <property type="evidence" value="ECO:0007669"/>
    <property type="project" value="InterPro"/>
</dbReference>
<dbReference type="InterPro" id="IPR043443">
    <property type="entry name" value="FYB1/2-like"/>
</dbReference>
<dbReference type="GO" id="GO:0050852">
    <property type="term" value="P:T cell receptor signaling pathway"/>
    <property type="evidence" value="ECO:0007669"/>
    <property type="project" value="TreeGrafter"/>
</dbReference>
<feature type="compositionally biased region" description="Acidic residues" evidence="7">
    <location>
        <begin position="504"/>
        <end position="514"/>
    </location>
</feature>
<dbReference type="PROSITE" id="PS50002">
    <property type="entry name" value="SH3"/>
    <property type="match status" value="1"/>
</dbReference>
<organism evidence="9 10">
    <name type="scientific">Cercocebus atys</name>
    <name type="common">Sooty mangabey</name>
    <name type="synonym">Cercocebus torquatus atys</name>
    <dbReference type="NCBI Taxonomy" id="9531"/>
    <lineage>
        <taxon>Eukaryota</taxon>
        <taxon>Metazoa</taxon>
        <taxon>Chordata</taxon>
        <taxon>Craniata</taxon>
        <taxon>Vertebrata</taxon>
        <taxon>Euteleostomi</taxon>
        <taxon>Mammalia</taxon>
        <taxon>Eutheria</taxon>
        <taxon>Euarchontoglires</taxon>
        <taxon>Primates</taxon>
        <taxon>Haplorrhini</taxon>
        <taxon>Catarrhini</taxon>
        <taxon>Cercopithecidae</taxon>
        <taxon>Cercopithecinae</taxon>
        <taxon>Cercocebus</taxon>
    </lineage>
</organism>
<evidence type="ECO:0000256" key="7">
    <source>
        <dbReference type="SAM" id="MobiDB-lite"/>
    </source>
</evidence>
<reference evidence="9" key="1">
    <citation type="submission" date="2025-08" db="UniProtKB">
        <authorList>
            <consortium name="Ensembl"/>
        </authorList>
    </citation>
    <scope>IDENTIFICATION</scope>
</reference>
<dbReference type="GeneTree" id="ENSGT00530000063460"/>
<feature type="compositionally biased region" description="Basic and acidic residues" evidence="7">
    <location>
        <begin position="116"/>
        <end position="131"/>
    </location>
</feature>
<dbReference type="InterPro" id="IPR029294">
    <property type="entry name" value="hSH3"/>
</dbReference>
<dbReference type="Bgee" id="ENSCATG00000036215">
    <property type="expression patterns" value="Expressed in bone marrow and 2 other cell types or tissues"/>
</dbReference>
<evidence type="ECO:0000256" key="2">
    <source>
        <dbReference type="ARBA" id="ARBA00022553"/>
    </source>
</evidence>